<evidence type="ECO:0000256" key="1">
    <source>
        <dbReference type="PROSITE-ProRule" id="PRU00023"/>
    </source>
</evidence>
<dbReference type="Gene3D" id="1.25.40.20">
    <property type="entry name" value="Ankyrin repeat-containing domain"/>
    <property type="match status" value="1"/>
</dbReference>
<name>A0A482WEE5_ASBVE</name>
<feature type="non-terminal residue" evidence="2">
    <location>
        <position position="44"/>
    </location>
</feature>
<evidence type="ECO:0000313" key="2">
    <source>
        <dbReference type="EMBL" id="RZC42858.1"/>
    </source>
</evidence>
<sequence length="44" mass="4830">MVKLLIECGASVNSVNKYNVTPLHLAFQFGNIEIVKLLIEKGAN</sequence>
<dbReference type="InterPro" id="IPR039323">
    <property type="entry name" value="ANKRD_45/46/60"/>
</dbReference>
<dbReference type="InterPro" id="IPR002110">
    <property type="entry name" value="Ankyrin_rpt"/>
</dbReference>
<dbReference type="Pfam" id="PF12796">
    <property type="entry name" value="Ank_2"/>
    <property type="match status" value="1"/>
</dbReference>
<dbReference type="SUPFAM" id="SSF48403">
    <property type="entry name" value="Ankyrin repeat"/>
    <property type="match status" value="1"/>
</dbReference>
<keyword evidence="1" id="KW-0040">ANK repeat</keyword>
<keyword evidence="3" id="KW-1185">Reference proteome</keyword>
<protein>
    <submittedName>
        <fullName evidence="2">Ankyrin repeat domain containing protein</fullName>
    </submittedName>
</protein>
<dbReference type="InterPro" id="IPR036770">
    <property type="entry name" value="Ankyrin_rpt-contain_sf"/>
</dbReference>
<evidence type="ECO:0000313" key="3">
    <source>
        <dbReference type="Proteomes" id="UP000292052"/>
    </source>
</evidence>
<dbReference type="PANTHER" id="PTHR22677:SF4">
    <property type="entry name" value="USHER SYNDROME TYPE-1G PROTEIN-LIKE PROTEIN"/>
    <property type="match status" value="1"/>
</dbReference>
<dbReference type="OrthoDB" id="194358at2759"/>
<dbReference type="PROSITE" id="PS50088">
    <property type="entry name" value="ANK_REPEAT"/>
    <property type="match status" value="1"/>
</dbReference>
<comment type="caution">
    <text evidence="2">The sequence shown here is derived from an EMBL/GenBank/DDBJ whole genome shotgun (WGS) entry which is preliminary data.</text>
</comment>
<dbReference type="PROSITE" id="PS50297">
    <property type="entry name" value="ANK_REP_REGION"/>
    <property type="match status" value="1"/>
</dbReference>
<gene>
    <name evidence="2" type="ORF">BDFB_011440</name>
</gene>
<dbReference type="EMBL" id="QDEB01004309">
    <property type="protein sequence ID" value="RZC42858.1"/>
    <property type="molecule type" value="Genomic_DNA"/>
</dbReference>
<organism evidence="2 3">
    <name type="scientific">Asbolus verrucosus</name>
    <name type="common">Desert ironclad beetle</name>
    <dbReference type="NCBI Taxonomy" id="1661398"/>
    <lineage>
        <taxon>Eukaryota</taxon>
        <taxon>Metazoa</taxon>
        <taxon>Ecdysozoa</taxon>
        <taxon>Arthropoda</taxon>
        <taxon>Hexapoda</taxon>
        <taxon>Insecta</taxon>
        <taxon>Pterygota</taxon>
        <taxon>Neoptera</taxon>
        <taxon>Endopterygota</taxon>
        <taxon>Coleoptera</taxon>
        <taxon>Polyphaga</taxon>
        <taxon>Cucujiformia</taxon>
        <taxon>Tenebrionidae</taxon>
        <taxon>Pimeliinae</taxon>
        <taxon>Asbolus</taxon>
    </lineage>
</organism>
<accession>A0A482WEE5</accession>
<proteinExistence type="predicted"/>
<dbReference type="AlphaFoldDB" id="A0A482WEE5"/>
<dbReference type="Proteomes" id="UP000292052">
    <property type="component" value="Unassembled WGS sequence"/>
</dbReference>
<reference evidence="2 3" key="1">
    <citation type="submission" date="2017-03" db="EMBL/GenBank/DDBJ databases">
        <title>Genome of the blue death feigning beetle - Asbolus verrucosus.</title>
        <authorList>
            <person name="Rider S.D."/>
        </authorList>
    </citation>
    <scope>NUCLEOTIDE SEQUENCE [LARGE SCALE GENOMIC DNA]</scope>
    <source>
        <strain evidence="2">Butters</strain>
        <tissue evidence="2">Head and leg muscle</tissue>
    </source>
</reference>
<dbReference type="PANTHER" id="PTHR22677">
    <property type="entry name" value="ANKYRIN REPEAT DOMAIN-CONTAINING PROTEIN 60"/>
    <property type="match status" value="1"/>
</dbReference>
<feature type="repeat" description="ANK" evidence="1">
    <location>
        <begin position="18"/>
        <end position="44"/>
    </location>
</feature>